<dbReference type="Pfam" id="PF23774">
    <property type="entry name" value="TPR_GEMI5"/>
    <property type="match status" value="1"/>
</dbReference>
<feature type="region of interest" description="Disordered" evidence="1">
    <location>
        <begin position="241"/>
        <end position="292"/>
    </location>
</feature>
<dbReference type="GO" id="GO:0005634">
    <property type="term" value="C:nucleus"/>
    <property type="evidence" value="ECO:0007669"/>
    <property type="project" value="TreeGrafter"/>
</dbReference>
<dbReference type="GO" id="GO:0003730">
    <property type="term" value="F:mRNA 3'-UTR binding"/>
    <property type="evidence" value="ECO:0007669"/>
    <property type="project" value="TreeGrafter"/>
</dbReference>
<dbReference type="GO" id="GO:0000387">
    <property type="term" value="P:spliceosomal snRNP assembly"/>
    <property type="evidence" value="ECO:0007669"/>
    <property type="project" value="TreeGrafter"/>
</dbReference>
<reference evidence="3 4" key="1">
    <citation type="journal article" date="2013" name="Genome Biol.">
        <title>Draft genome of the mountain pine beetle, Dendroctonus ponderosae Hopkins, a major forest pest.</title>
        <authorList>
            <person name="Keeling C.I."/>
            <person name="Yuen M.M."/>
            <person name="Liao N.Y."/>
            <person name="Docking T.R."/>
            <person name="Chan S.K."/>
            <person name="Taylor G.A."/>
            <person name="Palmquist D.L."/>
            <person name="Jackman S.D."/>
            <person name="Nguyen A."/>
            <person name="Li M."/>
            <person name="Henderson H."/>
            <person name="Janes J.K."/>
            <person name="Zhao Y."/>
            <person name="Pandoh P."/>
            <person name="Moore R."/>
            <person name="Sperling F.A."/>
            <person name="Huber D.P."/>
            <person name="Birol I."/>
            <person name="Jones S.J."/>
            <person name="Bohlmann J."/>
        </authorList>
    </citation>
    <scope>NUCLEOTIDE SEQUENCE</scope>
</reference>
<dbReference type="InterPro" id="IPR036322">
    <property type="entry name" value="WD40_repeat_dom_sf"/>
</dbReference>
<dbReference type="STRING" id="77166.U4UEU0"/>
<protein>
    <recommendedName>
        <fullName evidence="2">Gem-associated protein 5 TPR domain-containing protein</fullName>
    </recommendedName>
</protein>
<dbReference type="InterPro" id="IPR015943">
    <property type="entry name" value="WD40/YVTN_repeat-like_dom_sf"/>
</dbReference>
<dbReference type="OrthoDB" id="7326421at2759"/>
<dbReference type="InterPro" id="IPR052640">
    <property type="entry name" value="Gemin-5"/>
</dbReference>
<dbReference type="PANTHER" id="PTHR46362:SF1">
    <property type="entry name" value="GEM-ASSOCIATED PROTEIN 5"/>
    <property type="match status" value="1"/>
</dbReference>
<dbReference type="SMART" id="SM00320">
    <property type="entry name" value="WD40"/>
    <property type="match status" value="3"/>
</dbReference>
<dbReference type="AlphaFoldDB" id="U4UEU0"/>
<name>U4UEU0_DENPD</name>
<dbReference type="PANTHER" id="PTHR46362">
    <property type="entry name" value="GEM-ASSOCIATED PROTEIN 5"/>
    <property type="match status" value="1"/>
</dbReference>
<accession>U4UEU0</accession>
<dbReference type="Gene3D" id="2.130.10.10">
    <property type="entry name" value="YVTN repeat-like/Quinoprotein amine dehydrogenase"/>
    <property type="match status" value="3"/>
</dbReference>
<dbReference type="InterPro" id="IPR056421">
    <property type="entry name" value="TPR_GEMI5"/>
</dbReference>
<feature type="domain" description="Gem-associated protein 5 TPR" evidence="2">
    <location>
        <begin position="725"/>
        <end position="896"/>
    </location>
</feature>
<proteinExistence type="predicted"/>
<dbReference type="SUPFAM" id="SSF50978">
    <property type="entry name" value="WD40 repeat-like"/>
    <property type="match status" value="1"/>
</dbReference>
<dbReference type="Proteomes" id="UP000030742">
    <property type="component" value="Unassembled WGS sequence"/>
</dbReference>
<evidence type="ECO:0000313" key="4">
    <source>
        <dbReference type="Proteomes" id="UP000030742"/>
    </source>
</evidence>
<sequence>MANANVTLKSKISLYRAKIVTKLLKMEPAINPPGPSWIISVNINRNWGLPYKYAVSTSEIDHTVKSKDGTVVGAAFAGDERVVVVFESGQAIVWNIAKEETTETIFLLNKVVRKSPITCFSVCPHASWLLALGMKNGLIVVVDIRVESEVAHVGIEGDSNKVAGAVNEGSDGVELEIAQVENLCSRKFVDSVQEQRTPPIQESSTFNDSIVLNSTSSTPLGNNDELIENVAIPQVSEALNDNAGGAKSLPEKACQEGANSEEELTKAPKRNNKEKKLASQLMTSQNQEDTNRDVELSASLSLENISCGTSSVSEMQRDTDSMTDRRVLSMDLTLCDEPHPLILETIPKDSKISETETALDEQDQSNIAADGPVHGDIQSSEELAALAPQKIPDWRAENKDPVCTEEQPRKEYLLASSAQEDNIYIWRAGTDGRLQTLLKPSKTYANNKFAARKAVCWTTVCWISPNILLSSNASAKLVKWTLPKPSDERTESQLLHDLHYKALTAIAAPITYCNEYNFLQNRSLTAWSIGVEKLLVNYDVSNSKRNIIYCTGGGSASCCAVSPMDPYRLAIGTSNREVHIWKISHLDETYYPGVFYEKILGAVTALAWHSSKENCLAWGTVEGRLFVGTFKISSSEKFELDEVFYSSLKLESIAWHPQADQAGNNSVYSQMFASIEKFNHMCIIDLSIKLEDMKKLLLWKLTGECEGIDSKKSDIDILHVFGNSKLRSAKQLSHMNMLSLFEGDISTVYKQAVEEKRVDSWNILMAPLVSSELWKKAYEIYATQLMDEPESDPMQIVSLLLACHKVEESVNFLCEKQMFREAFLLAKTRCGANSALVVSTLTKWANVSYIQGLYEQTASAAELLHRRTSVPMLEMSAYLAKLANNEELLQSVQVKLRKLAESDDELGESRKLDSNLEAVIDTYLTQFASETAESLPFSEITNRQLGTSFSSLNENDENVASGYQDPKERHITMINNMKLDESLMNRLPYPMHKLMEMFDCPLHIGCENTLTELESDFLQIALGDQDDTHTSISDTIPEHPANEQ</sequence>
<dbReference type="EMBL" id="KB632288">
    <property type="protein sequence ID" value="ERL91557.1"/>
    <property type="molecule type" value="Genomic_DNA"/>
</dbReference>
<dbReference type="GO" id="GO:0032797">
    <property type="term" value="C:SMN complex"/>
    <property type="evidence" value="ECO:0007669"/>
    <property type="project" value="TreeGrafter"/>
</dbReference>
<gene>
    <name evidence="3" type="ORF">D910_08887</name>
</gene>
<evidence type="ECO:0000256" key="1">
    <source>
        <dbReference type="SAM" id="MobiDB-lite"/>
    </source>
</evidence>
<dbReference type="InterPro" id="IPR001680">
    <property type="entry name" value="WD40_rpt"/>
</dbReference>
<evidence type="ECO:0000259" key="2">
    <source>
        <dbReference type="Pfam" id="PF23774"/>
    </source>
</evidence>
<organism evidence="3 4">
    <name type="scientific">Dendroctonus ponderosae</name>
    <name type="common">Mountain pine beetle</name>
    <dbReference type="NCBI Taxonomy" id="77166"/>
    <lineage>
        <taxon>Eukaryota</taxon>
        <taxon>Metazoa</taxon>
        <taxon>Ecdysozoa</taxon>
        <taxon>Arthropoda</taxon>
        <taxon>Hexapoda</taxon>
        <taxon>Insecta</taxon>
        <taxon>Pterygota</taxon>
        <taxon>Neoptera</taxon>
        <taxon>Endopterygota</taxon>
        <taxon>Coleoptera</taxon>
        <taxon>Polyphaga</taxon>
        <taxon>Cucujiformia</taxon>
        <taxon>Curculionidae</taxon>
        <taxon>Scolytinae</taxon>
        <taxon>Dendroctonus</taxon>
    </lineage>
</organism>
<evidence type="ECO:0000313" key="3">
    <source>
        <dbReference type="EMBL" id="ERL91557.1"/>
    </source>
</evidence>